<dbReference type="Gene3D" id="3.30.70.100">
    <property type="match status" value="1"/>
</dbReference>
<dbReference type="AlphaFoldDB" id="A0A4V5PYX1"/>
<comment type="caution">
    <text evidence="2">The sequence shown here is derived from an EMBL/GenBank/DDBJ whole genome shotgun (WGS) entry which is preliminary data.</text>
</comment>
<dbReference type="OrthoDB" id="516779at2"/>
<organism evidence="2 3">
    <name type="scientific">Guptibacillus hwajinpoensis</name>
    <dbReference type="NCBI Taxonomy" id="208199"/>
    <lineage>
        <taxon>Bacteria</taxon>
        <taxon>Bacillati</taxon>
        <taxon>Bacillota</taxon>
        <taxon>Bacilli</taxon>
        <taxon>Bacillales</taxon>
        <taxon>Guptibacillaceae</taxon>
        <taxon>Guptibacillus</taxon>
    </lineage>
</organism>
<reference evidence="2 3" key="1">
    <citation type="submission" date="2019-04" db="EMBL/GenBank/DDBJ databases">
        <title>Genome sequence of Bacillus hwajinpoensis strain Y2.</title>
        <authorList>
            <person name="Fair J.L."/>
            <person name="Maclea K.S."/>
        </authorList>
    </citation>
    <scope>NUCLEOTIDE SEQUENCE [LARGE SCALE GENOMIC DNA]</scope>
    <source>
        <strain evidence="2 3">Y2</strain>
    </source>
</reference>
<evidence type="ECO:0000259" key="1">
    <source>
        <dbReference type="Pfam" id="PF07045"/>
    </source>
</evidence>
<dbReference type="Pfam" id="PF07045">
    <property type="entry name" value="DUF1330"/>
    <property type="match status" value="1"/>
</dbReference>
<dbReference type="InterPro" id="IPR011008">
    <property type="entry name" value="Dimeric_a/b-barrel"/>
</dbReference>
<proteinExistence type="predicted"/>
<protein>
    <submittedName>
        <fullName evidence="2">DUF1330 domain-containing protein</fullName>
    </submittedName>
</protein>
<dbReference type="SUPFAM" id="SSF54909">
    <property type="entry name" value="Dimeric alpha+beta barrel"/>
    <property type="match status" value="1"/>
</dbReference>
<accession>A0A4V5PYX1</accession>
<dbReference type="InterPro" id="IPR010753">
    <property type="entry name" value="DUF1330"/>
</dbReference>
<dbReference type="Proteomes" id="UP000310541">
    <property type="component" value="Unassembled WGS sequence"/>
</dbReference>
<feature type="domain" description="DUF1330" evidence="1">
    <location>
        <begin position="6"/>
        <end position="85"/>
    </location>
</feature>
<dbReference type="EMBL" id="SWFM01000008">
    <property type="protein sequence ID" value="TKD67718.1"/>
    <property type="molecule type" value="Genomic_DNA"/>
</dbReference>
<evidence type="ECO:0000313" key="2">
    <source>
        <dbReference type="EMBL" id="TKD67718.1"/>
    </source>
</evidence>
<name>A0A4V5PYX1_9BACL</name>
<gene>
    <name evidence="2" type="ORF">FBF83_18805</name>
</gene>
<evidence type="ECO:0000313" key="3">
    <source>
        <dbReference type="Proteomes" id="UP000310541"/>
    </source>
</evidence>
<sequence>MNVAMYALNLFNVKDGEEYAEYARRAEEPVRKYGGKVIAMGKLDSSPEGDIAPRQVMMLVEWESKKGIYQYVNDPDLEDLHPHRELGVDDFVWHLFEKMEDLRPVLK</sequence>